<dbReference type="InterPro" id="IPR011050">
    <property type="entry name" value="Pectin_lyase_fold/virulence"/>
</dbReference>
<dbReference type="SUPFAM" id="SSF51126">
    <property type="entry name" value="Pectin lyase-like"/>
    <property type="match status" value="1"/>
</dbReference>
<proteinExistence type="predicted"/>
<organism evidence="1 2">
    <name type="scientific">Blattamonas nauphoetae</name>
    <dbReference type="NCBI Taxonomy" id="2049346"/>
    <lineage>
        <taxon>Eukaryota</taxon>
        <taxon>Metamonada</taxon>
        <taxon>Preaxostyla</taxon>
        <taxon>Oxymonadida</taxon>
        <taxon>Blattamonas</taxon>
    </lineage>
</organism>
<dbReference type="InterPro" id="IPR006626">
    <property type="entry name" value="PbH1"/>
</dbReference>
<dbReference type="SMART" id="SM00710">
    <property type="entry name" value="PbH1"/>
    <property type="match status" value="9"/>
</dbReference>
<reference evidence="1 2" key="1">
    <citation type="journal article" date="2022" name="bioRxiv">
        <title>Genomics of Preaxostyla Flagellates Illuminates Evolutionary Transitions and the Path Towards Mitochondrial Loss.</title>
        <authorList>
            <person name="Novak L.V.F."/>
            <person name="Treitli S.C."/>
            <person name="Pyrih J."/>
            <person name="Halakuc P."/>
            <person name="Pipaliya S.V."/>
            <person name="Vacek V."/>
            <person name="Brzon O."/>
            <person name="Soukal P."/>
            <person name="Eme L."/>
            <person name="Dacks J.B."/>
            <person name="Karnkowska A."/>
            <person name="Elias M."/>
            <person name="Hampl V."/>
        </authorList>
    </citation>
    <scope>NUCLEOTIDE SEQUENCE [LARGE SCALE GENOMIC DNA]</scope>
    <source>
        <strain evidence="1">NAU3</strain>
        <tissue evidence="1">Gut</tissue>
    </source>
</reference>
<protein>
    <submittedName>
        <fullName evidence="1">Uncharacterized protein</fullName>
    </submittedName>
</protein>
<evidence type="ECO:0000313" key="1">
    <source>
        <dbReference type="EMBL" id="KAK2951521.1"/>
    </source>
</evidence>
<comment type="caution">
    <text evidence="1">The sequence shown here is derived from an EMBL/GenBank/DDBJ whole genome shotgun (WGS) entry which is preliminary data.</text>
</comment>
<evidence type="ECO:0000313" key="2">
    <source>
        <dbReference type="Proteomes" id="UP001281761"/>
    </source>
</evidence>
<gene>
    <name evidence="1" type="ORF">BLNAU_13543</name>
</gene>
<name>A0ABQ9XMN5_9EUKA</name>
<sequence>MRNSTFYHGVLNAAPTAPESFTTTVDLSNNTFRNCHCTSTSEGFGGALFVRGGTLVCRWSLFESCSAFSGGAIGVESATLVLCGCAITACMATCPAYPEKLGIEANQYDGRRPNGGGGALWIQTDGNITVTGCLFKSCHAPSFGGGIMLWPYVPKLPTDIKINNLVFLDTNSMIVFFVFISFCFSYNILKRQIWGHNTQDYLVNTANGKIARMRGIFTDTVLGGYNIHQVQIGTSGYLSNALATPIDSDVFVAAEGQDAFNCGYENRKCRTVSFGANKVKSNQKVIIKAGQFNTTSSDAEKCILVNDRTVTVQGDGKYVPDTSGTQVVFDRPSYLETANVKVTTGSFSATKITMEFTSCDFSSITSNLGTGAAIHATLQPSASFIVSDSSFSSCSVGSAADSRGAALYLFTEDGAADFDLKTLTFSENTASAGQDIYINSADVDSNLTPAKFIAEWTNDATDNARFVCFSRGGTYSGVEQGIPECFLSMAIFVDETGTDIVGCGKTSDPCISLTFAAEQKGMDLSGFVVLVVDVGILNGSVDASGTTIQPNSGLASAQLRITTVSSLSTTQALRITNITFLFSVDAASATPLLSVSPTGSLSLTNVAFSASSLLTAPILLSVVSGGTITANSFSVSSLKFSSAVVSIATSSINIGDIHVTECTYTGSLSTPLLSVQLTTTATAEFNVGSITFDTLTTPPTSDSSKLTLAVIEGTSSTEITSKTTLLTASSRTFSSNTALSFSGPSSAPVALLTMELGLAFSLSVSSSSVMFAASTSATTTALADTTASSLALSSTTINLSNLDDFFATALFTVPANNLVVTQATLSSPLLGNAQMTTPFVVVSGGTVSLTNIILDGSVLATTFAHSMLKQTAGSLILNTCAFNSISTSDEGAAIKASLNAGQILSLTGVTFTSCSSLRNGGALHVTVEGGSFTTTAPITFTDCSATGKGNALFLSSPSLSSIVDPTALLALKPTLPATKADTDVILNVFYGFESASLEGSLLYLWFPHTTGDVFVHSAGENHASCGLVQLPCQTLLFGNERMKETGKQIVLSADISLSEVFTTRFALIKITSENTAKSIACSSSAAFVVDTAANTLTLDTLAIAHASPQPTSPIISVSNGKCVLNAVEFGSSSLTTTVSTSLISVTGGTLEANDVKIQKFVSISSSLIEIAGGLTTLSVMQVSLIQSQSSMITQTAGNLVLQDCEFSGVKNTGGNGSVLHASVGTGQSLRVSDGKMTDCSSSGCGGALFVRLSGTGSFTLDGISGTEFSGCSSTLTGQCVTLQLIADASGFSFNKVQFPSSASSSNPVPFLLIDADSLKPIIKRSRFLFLSPFELTSDHGPLYSGFKGGEISTQTPLYPYLLTSDACGSQPAPCITLGQALNERTKSPPSDEETGYELVVIDSGRIDASFDVGDYVLKVTSKTKTTLVFSNNAKFTMNAKSTPQTDFTLSNLILSWNGPATTLVTQTKGKLNILNVELSTIGDVIFTGNLIDTTSSTVTFSQLTLNAVSKKVGQRFLSPVTFTSCSSAGNGGCLNVIVEGTGTLQVQAATFEQCSSLGNGGAISVALTTGTFTADASTSFAGCSAVCGGAIAVDLTGRTDPGTFTLSGVQFGTSSNTATKGSDIFVLTASGGRSYLTPARFGNSHPNKPSSGTFFGTADLNKWYFVDSEPVEGSILYLLYPYKGGTLNVHSSSPANDLCGHVLLPCNSLNVGNRLVHSTTASNADDACIALLSDVSVSTAITSTSTVEWKSDSTRRTVSLSADVGVTVDGGSLTVSDLTLTVTSFPFSTSFFTLSGGSLSVESSEFSSISTTGEGSAIKAVLNTGQTLSLSDVAFIDCMSQTTGGALHVTVEGGSFSTAARITFTDCSATGKGNALFLSSPSLSSIVDPTALLALKPTLPATKADTDVILNYIYGFESASLEGSLLYLWFPHTIGDVFVHSAGENHANCGLVQLPCQTLVFAHERVKESGKRIVLSSETSLSEVFTTRLALLTITSENTAKSIACSSSAAFVVDTAANTLTLDTLAIAHATPQPTSPIISVSNGKCVLNAVEFGSSSRTTTVSTSLISVSGGTLEANDVKIQKFVSISSSLIVVAGGSSTLSGMKVSLIQSQSAMISQTAGNLVIEGSEFLGVTNTGGNGSVLHASVGTGQSLRVSDGKMTDCSSSGCGGALFVRLSGTGSFTLDGISGTEFSGCSSTLTGQCVTLQLIADASGFSFNKVQFPSSASSSNPVPFLLIDADSLKPIIKRPRFLFLSPFELTSHHELLFSGFEGGDTSTKIPLSPMLVMSSNVIHVSSTGNDDGTGTSNNPLKSLRACFTLITQNDMDDAQASD</sequence>
<accession>A0ABQ9XMN5</accession>
<dbReference type="EMBL" id="JARBJD010000117">
    <property type="protein sequence ID" value="KAK2951521.1"/>
    <property type="molecule type" value="Genomic_DNA"/>
</dbReference>
<dbReference type="Proteomes" id="UP001281761">
    <property type="component" value="Unassembled WGS sequence"/>
</dbReference>
<keyword evidence="2" id="KW-1185">Reference proteome</keyword>